<feature type="transmembrane region" description="Helical" evidence="6">
    <location>
        <begin position="97"/>
        <end position="120"/>
    </location>
</feature>
<gene>
    <name evidence="7" type="ORF">LCGC14_3159150</name>
</gene>
<dbReference type="GO" id="GO:0043190">
    <property type="term" value="C:ATP-binding cassette (ABC) transporter complex"/>
    <property type="evidence" value="ECO:0007669"/>
    <property type="project" value="TreeGrafter"/>
</dbReference>
<dbReference type="PANTHER" id="PTHR33529">
    <property type="entry name" value="SLR0882 PROTEIN-RELATED"/>
    <property type="match status" value="1"/>
</dbReference>
<dbReference type="Pfam" id="PF03739">
    <property type="entry name" value="LptF_LptG"/>
    <property type="match status" value="1"/>
</dbReference>
<feature type="non-terminal residue" evidence="7">
    <location>
        <position position="148"/>
    </location>
</feature>
<comment type="subcellular location">
    <subcellularLocation>
        <location evidence="1">Cell membrane</location>
        <topology evidence="1">Multi-pass membrane protein</topology>
    </subcellularLocation>
</comment>
<accession>A0A0F8YG98</accession>
<proteinExistence type="predicted"/>
<organism evidence="7">
    <name type="scientific">marine sediment metagenome</name>
    <dbReference type="NCBI Taxonomy" id="412755"/>
    <lineage>
        <taxon>unclassified sequences</taxon>
        <taxon>metagenomes</taxon>
        <taxon>ecological metagenomes</taxon>
    </lineage>
</organism>
<evidence type="ECO:0000256" key="2">
    <source>
        <dbReference type="ARBA" id="ARBA00022475"/>
    </source>
</evidence>
<feature type="transmembrane region" description="Helical" evidence="6">
    <location>
        <begin position="54"/>
        <end position="76"/>
    </location>
</feature>
<feature type="transmembrane region" description="Helical" evidence="6">
    <location>
        <begin position="12"/>
        <end position="34"/>
    </location>
</feature>
<keyword evidence="3 6" id="KW-0812">Transmembrane</keyword>
<name>A0A0F8YG98_9ZZZZ</name>
<evidence type="ECO:0000256" key="4">
    <source>
        <dbReference type="ARBA" id="ARBA00022989"/>
    </source>
</evidence>
<dbReference type="InterPro" id="IPR005495">
    <property type="entry name" value="LptG/LptF_permease"/>
</dbReference>
<reference evidence="7" key="1">
    <citation type="journal article" date="2015" name="Nature">
        <title>Complex archaea that bridge the gap between prokaryotes and eukaryotes.</title>
        <authorList>
            <person name="Spang A."/>
            <person name="Saw J.H."/>
            <person name="Jorgensen S.L."/>
            <person name="Zaremba-Niedzwiedzka K."/>
            <person name="Martijn J."/>
            <person name="Lind A.E."/>
            <person name="van Eijk R."/>
            <person name="Schleper C."/>
            <person name="Guy L."/>
            <person name="Ettema T.J."/>
        </authorList>
    </citation>
    <scope>NUCLEOTIDE SEQUENCE</scope>
</reference>
<sequence>MIRTLKFHLAKYLIRDALLATLAITMVMTVLAFIEPLRKQGLSGIQALKFLGYVLPLMFSLTLPFSALFAATIVYGRFSQDNELLACRASGVCTLSLLRPAMWLGGVVTVVTLALGLYIAPNLLGLSERAAKNDLRQMAFYKLRKRQY</sequence>
<keyword evidence="5 6" id="KW-0472">Membrane</keyword>
<protein>
    <submittedName>
        <fullName evidence="7">Uncharacterized protein</fullName>
    </submittedName>
</protein>
<dbReference type="EMBL" id="LAZR01069776">
    <property type="protein sequence ID" value="KKK47046.1"/>
    <property type="molecule type" value="Genomic_DNA"/>
</dbReference>
<evidence type="ECO:0000313" key="7">
    <source>
        <dbReference type="EMBL" id="KKK47046.1"/>
    </source>
</evidence>
<evidence type="ECO:0000256" key="5">
    <source>
        <dbReference type="ARBA" id="ARBA00023136"/>
    </source>
</evidence>
<dbReference type="AlphaFoldDB" id="A0A0F8YG98"/>
<keyword evidence="4 6" id="KW-1133">Transmembrane helix</keyword>
<evidence type="ECO:0000256" key="1">
    <source>
        <dbReference type="ARBA" id="ARBA00004651"/>
    </source>
</evidence>
<evidence type="ECO:0000256" key="3">
    <source>
        <dbReference type="ARBA" id="ARBA00022692"/>
    </source>
</evidence>
<evidence type="ECO:0000256" key="6">
    <source>
        <dbReference type="SAM" id="Phobius"/>
    </source>
</evidence>
<keyword evidence="2" id="KW-1003">Cell membrane</keyword>
<dbReference type="PANTHER" id="PTHR33529:SF2">
    <property type="entry name" value="LIPOPOLYSACCHARIDE EXPORT SYSTEM PERMEASE PROTEIN LPTG"/>
    <property type="match status" value="1"/>
</dbReference>
<comment type="caution">
    <text evidence="7">The sequence shown here is derived from an EMBL/GenBank/DDBJ whole genome shotgun (WGS) entry which is preliminary data.</text>
</comment>
<dbReference type="GO" id="GO:0015920">
    <property type="term" value="P:lipopolysaccharide transport"/>
    <property type="evidence" value="ECO:0007669"/>
    <property type="project" value="TreeGrafter"/>
</dbReference>